<reference evidence="2 3" key="1">
    <citation type="submission" date="2017-10" db="EMBL/GenBank/DDBJ databases">
        <title>The draft genome sequence of Lewinella nigricans NBRC 102662.</title>
        <authorList>
            <person name="Wang K."/>
        </authorList>
    </citation>
    <scope>NUCLEOTIDE SEQUENCE [LARGE SCALE GENOMIC DNA]</scope>
    <source>
        <strain evidence="2 3">NBRC 102662</strain>
    </source>
</reference>
<name>A0A2D0N4M9_FLAN2</name>
<gene>
    <name evidence="2" type="ORF">CRP01_27270</name>
</gene>
<accession>A0A2D0N4M9</accession>
<protein>
    <recommendedName>
        <fullName evidence="4">Calx-beta domain-containing protein</fullName>
    </recommendedName>
</protein>
<evidence type="ECO:0000313" key="3">
    <source>
        <dbReference type="Proteomes" id="UP000223913"/>
    </source>
</evidence>
<evidence type="ECO:0000313" key="2">
    <source>
        <dbReference type="EMBL" id="PHN03387.1"/>
    </source>
</evidence>
<dbReference type="RefSeq" id="WP_099153224.1">
    <property type="nucleotide sequence ID" value="NZ_PDUD01000032.1"/>
</dbReference>
<evidence type="ECO:0000256" key="1">
    <source>
        <dbReference type="SAM" id="SignalP"/>
    </source>
</evidence>
<feature type="chain" id="PRO_5012971571" description="Calx-beta domain-containing protein" evidence="1">
    <location>
        <begin position="24"/>
        <end position="277"/>
    </location>
</feature>
<dbReference type="OrthoDB" id="1327228at2"/>
<dbReference type="PROSITE" id="PS51257">
    <property type="entry name" value="PROKAR_LIPOPROTEIN"/>
    <property type="match status" value="1"/>
</dbReference>
<dbReference type="SUPFAM" id="SSF141072">
    <property type="entry name" value="CalX-like"/>
    <property type="match status" value="1"/>
</dbReference>
<keyword evidence="3" id="KW-1185">Reference proteome</keyword>
<feature type="signal peptide" evidence="1">
    <location>
        <begin position="1"/>
        <end position="23"/>
    </location>
</feature>
<dbReference type="Proteomes" id="UP000223913">
    <property type="component" value="Unassembled WGS sequence"/>
</dbReference>
<dbReference type="Gene3D" id="2.60.40.2030">
    <property type="match status" value="1"/>
</dbReference>
<dbReference type="AlphaFoldDB" id="A0A2D0N4M9"/>
<sequence length="277" mass="29231">MTLKNSISFLLLVALLVGFSACEETKYDITPYTGDNFYRFTSSGTAIFEDDPMPIEIPVRYSTTDGSSGSVEFEISGGAAGTDYEILNSSNTLSFDAGSGYQDVIRIQPVYNQPSASDAVLEITLTNPQNGVAGFPGPDGNNSTYLLTIKNECTRIPVGGTYVSLTTGQSTDGCCPDEVANHASVVTITDNGDGTYEVSDFSAGLYLEWYDVYGVTADLPLPVTLTVDGSVVTISGSEPFGTSVSGSGTYEKCSGAITYTWSNGYSDTGTVSLTLQQ</sequence>
<proteinExistence type="predicted"/>
<dbReference type="InterPro" id="IPR038081">
    <property type="entry name" value="CalX-like_sf"/>
</dbReference>
<evidence type="ECO:0008006" key="4">
    <source>
        <dbReference type="Google" id="ProtNLM"/>
    </source>
</evidence>
<comment type="caution">
    <text evidence="2">The sequence shown here is derived from an EMBL/GenBank/DDBJ whole genome shotgun (WGS) entry which is preliminary data.</text>
</comment>
<organism evidence="2 3">
    <name type="scientific">Flavilitoribacter nigricans (strain ATCC 23147 / DSM 23189 / NBRC 102662 / NCIMB 1420 / SS-2)</name>
    <name type="common">Lewinella nigricans</name>
    <dbReference type="NCBI Taxonomy" id="1122177"/>
    <lineage>
        <taxon>Bacteria</taxon>
        <taxon>Pseudomonadati</taxon>
        <taxon>Bacteroidota</taxon>
        <taxon>Saprospiria</taxon>
        <taxon>Saprospirales</taxon>
        <taxon>Lewinellaceae</taxon>
        <taxon>Flavilitoribacter</taxon>
    </lineage>
</organism>
<dbReference type="EMBL" id="PDUD01000032">
    <property type="protein sequence ID" value="PHN03387.1"/>
    <property type="molecule type" value="Genomic_DNA"/>
</dbReference>
<keyword evidence="1" id="KW-0732">Signal</keyword>